<evidence type="ECO:0000313" key="3">
    <source>
        <dbReference type="EMBL" id="GIG03173.1"/>
    </source>
</evidence>
<accession>A0A8J3KHS6</accession>
<name>A0A8J3KHS6_9ACTN</name>
<dbReference type="Gene3D" id="2.30.30.110">
    <property type="match status" value="1"/>
</dbReference>
<dbReference type="AlphaFoldDB" id="A0A8J3KHS6"/>
<dbReference type="RefSeq" id="WP_120317171.1">
    <property type="nucleotide sequence ID" value="NZ_BONH01000074.1"/>
</dbReference>
<comment type="caution">
    <text evidence="3">The sequence shown here is derived from an EMBL/GenBank/DDBJ whole genome shotgun (WGS) entry which is preliminary data.</text>
</comment>
<keyword evidence="2" id="KW-1277">Toxin-antitoxin system</keyword>
<proteinExistence type="inferred from homology"/>
<evidence type="ECO:0008006" key="5">
    <source>
        <dbReference type="Google" id="ProtNLM"/>
    </source>
</evidence>
<reference evidence="3 4" key="1">
    <citation type="submission" date="2021-01" db="EMBL/GenBank/DDBJ databases">
        <title>Whole genome shotgun sequence of Catellatospora citrea NBRC 14495.</title>
        <authorList>
            <person name="Komaki H."/>
            <person name="Tamura T."/>
        </authorList>
    </citation>
    <scope>NUCLEOTIDE SEQUENCE [LARGE SCALE GENOMIC DNA]</scope>
    <source>
        <strain evidence="3 4">NBRC 14495</strain>
    </source>
</reference>
<dbReference type="SUPFAM" id="SSF50118">
    <property type="entry name" value="Cell growth inhibitor/plasmid maintenance toxic component"/>
    <property type="match status" value="1"/>
</dbReference>
<dbReference type="Pfam" id="PF02452">
    <property type="entry name" value="PemK_toxin"/>
    <property type="match status" value="1"/>
</dbReference>
<comment type="similarity">
    <text evidence="1">Belongs to the PemK/MazF family.</text>
</comment>
<evidence type="ECO:0000256" key="1">
    <source>
        <dbReference type="ARBA" id="ARBA00007521"/>
    </source>
</evidence>
<evidence type="ECO:0000256" key="2">
    <source>
        <dbReference type="ARBA" id="ARBA00022649"/>
    </source>
</evidence>
<dbReference type="InterPro" id="IPR011067">
    <property type="entry name" value="Plasmid_toxin/cell-grow_inhib"/>
</dbReference>
<protein>
    <recommendedName>
        <fullName evidence="5">mRNA interferase MazF</fullName>
    </recommendedName>
</protein>
<keyword evidence="4" id="KW-1185">Reference proteome</keyword>
<gene>
    <name evidence="3" type="ORF">Cci01nite_82660</name>
</gene>
<dbReference type="GO" id="GO:0003677">
    <property type="term" value="F:DNA binding"/>
    <property type="evidence" value="ECO:0007669"/>
    <property type="project" value="InterPro"/>
</dbReference>
<evidence type="ECO:0000313" key="4">
    <source>
        <dbReference type="Proteomes" id="UP000659904"/>
    </source>
</evidence>
<sequence length="100" mass="10949">MKRGEVWLRERAGSKNLVVLVGHDKLTETRPTTLVVPLSDVRASTLIEPDVRLDDGSSIGVAMTPRVGEISKDYLTERRGALHADSLEALETALRAVLDL</sequence>
<dbReference type="EMBL" id="BONH01000074">
    <property type="protein sequence ID" value="GIG03173.1"/>
    <property type="molecule type" value="Genomic_DNA"/>
</dbReference>
<dbReference type="InterPro" id="IPR003477">
    <property type="entry name" value="PemK-like"/>
</dbReference>
<dbReference type="Proteomes" id="UP000659904">
    <property type="component" value="Unassembled WGS sequence"/>
</dbReference>
<organism evidence="3 4">
    <name type="scientific">Catellatospora citrea</name>
    <dbReference type="NCBI Taxonomy" id="53366"/>
    <lineage>
        <taxon>Bacteria</taxon>
        <taxon>Bacillati</taxon>
        <taxon>Actinomycetota</taxon>
        <taxon>Actinomycetes</taxon>
        <taxon>Micromonosporales</taxon>
        <taxon>Micromonosporaceae</taxon>
        <taxon>Catellatospora</taxon>
    </lineage>
</organism>